<dbReference type="PANTHER" id="PTHR35558">
    <property type="entry name" value="SGNH_HYDRO DOMAIN-CONTAINING PROTEIN"/>
    <property type="match status" value="1"/>
</dbReference>
<dbReference type="PROSITE" id="PS50103">
    <property type="entry name" value="ZF_C3H1"/>
    <property type="match status" value="1"/>
</dbReference>
<dbReference type="Proteomes" id="UP001178461">
    <property type="component" value="Chromosome 4"/>
</dbReference>
<dbReference type="GO" id="GO:0008270">
    <property type="term" value="F:zinc ion binding"/>
    <property type="evidence" value="ECO:0007669"/>
    <property type="project" value="UniProtKB-KW"/>
</dbReference>
<feature type="domain" description="C3H1-type" evidence="2">
    <location>
        <begin position="58"/>
        <end position="84"/>
    </location>
</feature>
<keyword evidence="1" id="KW-0863">Zinc-finger</keyword>
<reference evidence="3" key="1">
    <citation type="submission" date="2022-12" db="EMBL/GenBank/DDBJ databases">
        <authorList>
            <person name="Alioto T."/>
            <person name="Alioto T."/>
            <person name="Gomez Garrido J."/>
        </authorList>
    </citation>
    <scope>NUCLEOTIDE SEQUENCE</scope>
</reference>
<name>A0AA35K637_9SAUR</name>
<protein>
    <submittedName>
        <fullName evidence="3">---NA</fullName>
    </submittedName>
</protein>
<feature type="non-terminal residue" evidence="3">
    <location>
        <position position="1"/>
    </location>
</feature>
<proteinExistence type="predicted"/>
<gene>
    <name evidence="3" type="ORF">PODLI_1B020034</name>
</gene>
<keyword evidence="4" id="KW-1185">Reference proteome</keyword>
<organism evidence="3 4">
    <name type="scientific">Podarcis lilfordi</name>
    <name type="common">Lilford's wall lizard</name>
    <dbReference type="NCBI Taxonomy" id="74358"/>
    <lineage>
        <taxon>Eukaryota</taxon>
        <taxon>Metazoa</taxon>
        <taxon>Chordata</taxon>
        <taxon>Craniata</taxon>
        <taxon>Vertebrata</taxon>
        <taxon>Euteleostomi</taxon>
        <taxon>Lepidosauria</taxon>
        <taxon>Squamata</taxon>
        <taxon>Bifurcata</taxon>
        <taxon>Unidentata</taxon>
        <taxon>Episquamata</taxon>
        <taxon>Laterata</taxon>
        <taxon>Lacertibaenia</taxon>
        <taxon>Lacertidae</taxon>
        <taxon>Podarcis</taxon>
    </lineage>
</organism>
<evidence type="ECO:0000313" key="3">
    <source>
        <dbReference type="EMBL" id="CAI5771796.1"/>
    </source>
</evidence>
<evidence type="ECO:0000313" key="4">
    <source>
        <dbReference type="Proteomes" id="UP001178461"/>
    </source>
</evidence>
<dbReference type="PANTHER" id="PTHR35558:SF1">
    <property type="entry name" value="ENDONUCLEASE_EXONUCLEASE_PHOSPHATASE DOMAIN-CONTAINING PROTEIN"/>
    <property type="match status" value="1"/>
</dbReference>
<keyword evidence="1" id="KW-0862">Zinc</keyword>
<feature type="non-terminal residue" evidence="3">
    <location>
        <position position="110"/>
    </location>
</feature>
<feature type="zinc finger region" description="C3H1-type" evidence="1">
    <location>
        <begin position="58"/>
        <end position="84"/>
    </location>
</feature>
<evidence type="ECO:0000256" key="1">
    <source>
        <dbReference type="PROSITE-ProRule" id="PRU00723"/>
    </source>
</evidence>
<dbReference type="EMBL" id="OX395129">
    <property type="protein sequence ID" value="CAI5771796.1"/>
    <property type="molecule type" value="Genomic_DNA"/>
</dbReference>
<dbReference type="AlphaFoldDB" id="A0AA35K637"/>
<dbReference type="InterPro" id="IPR000571">
    <property type="entry name" value="Znf_CCCH"/>
</dbReference>
<sequence length="110" mass="12332">AEAISGEVAALAYDQAFRERAAEDDTARWDIKDDDVWSELVAPFIKKGNVKQSKYQSKAPKTSCWEYNNGACFREECRFAHECERCSGSHPTTKCFQGKKLFRGSRGSGA</sequence>
<evidence type="ECO:0000259" key="2">
    <source>
        <dbReference type="PROSITE" id="PS50103"/>
    </source>
</evidence>
<keyword evidence="1" id="KW-0479">Metal-binding</keyword>
<accession>A0AA35K637</accession>